<sequence>MRLFWIIIFFLLPFNNYATMLFVNSTPIGADVYVQQGKKNNIVSKKLGVTPMKFEAVSNLTLVVHKKNHVPVTNSIKISQKSVQNYEAVLEPLSFVLSLPQESGALYVNKKFYSALDGDLVLPYGNYNINFNRRTQALGVSYKSPYTPLVGFFTTTTILSLGAVILGSVMGAQCYNRFYHANTAEEALESLGKTASWDSVTWTGIGVGSASVIGLGIFGALEAKERKRIKRFNGMNRKYDISNDLKEFSQIVEAYASDPMVMESQLTRFIQVYTKEDSRFVPKVYLKRANLYVLQKNNKKALDDLSKLIKDFPTFETCETAQKLIGDIYFKNKEFEKAYQAYRTSEQFEYNYAYEDIHMKTLESLYESFLINKKYKDILLTEMNQTLKNRKISKENREKVLIWQKKVENK</sequence>
<dbReference type="Proteomes" id="UP000240042">
    <property type="component" value="Unassembled WGS sequence"/>
</dbReference>
<keyword evidence="1" id="KW-1133">Transmembrane helix</keyword>
<evidence type="ECO:0000313" key="2">
    <source>
        <dbReference type="EMBL" id="SFB67554.1"/>
    </source>
</evidence>
<evidence type="ECO:0000256" key="1">
    <source>
        <dbReference type="SAM" id="Phobius"/>
    </source>
</evidence>
<dbReference type="SMART" id="SM00028">
    <property type="entry name" value="TPR"/>
    <property type="match status" value="2"/>
</dbReference>
<dbReference type="InterPro" id="IPR011990">
    <property type="entry name" value="TPR-like_helical_dom_sf"/>
</dbReference>
<organism evidence="2 3">
    <name type="scientific">Brevinema andersonii</name>
    <dbReference type="NCBI Taxonomy" id="34097"/>
    <lineage>
        <taxon>Bacteria</taxon>
        <taxon>Pseudomonadati</taxon>
        <taxon>Spirochaetota</taxon>
        <taxon>Spirochaetia</taxon>
        <taxon>Brevinematales</taxon>
        <taxon>Brevinemataceae</taxon>
        <taxon>Brevinema</taxon>
    </lineage>
</organism>
<dbReference type="STRING" id="34097.SAMN02745150_00077"/>
<evidence type="ECO:0000313" key="3">
    <source>
        <dbReference type="Proteomes" id="UP000240042"/>
    </source>
</evidence>
<dbReference type="InterPro" id="IPR019734">
    <property type="entry name" value="TPR_rpt"/>
</dbReference>
<gene>
    <name evidence="2" type="ORF">SAMN02745150_00077</name>
</gene>
<keyword evidence="1" id="KW-0812">Transmembrane</keyword>
<keyword evidence="1" id="KW-0472">Membrane</keyword>
<dbReference type="Gene3D" id="1.25.40.10">
    <property type="entry name" value="Tetratricopeptide repeat domain"/>
    <property type="match status" value="1"/>
</dbReference>
<protein>
    <submittedName>
        <fullName evidence="2">Uncharacterized protein</fullName>
    </submittedName>
</protein>
<proteinExistence type="predicted"/>
<reference evidence="3" key="1">
    <citation type="submission" date="2016-10" db="EMBL/GenBank/DDBJ databases">
        <authorList>
            <person name="Varghese N."/>
            <person name="Submissions S."/>
        </authorList>
    </citation>
    <scope>NUCLEOTIDE SEQUENCE [LARGE SCALE GENOMIC DNA]</scope>
    <source>
        <strain evidence="3">ATCC 43811</strain>
    </source>
</reference>
<dbReference type="RefSeq" id="WP_092317020.1">
    <property type="nucleotide sequence ID" value="NZ_FOKY01000001.1"/>
</dbReference>
<keyword evidence="3" id="KW-1185">Reference proteome</keyword>
<feature type="transmembrane region" description="Helical" evidence="1">
    <location>
        <begin position="200"/>
        <end position="221"/>
    </location>
</feature>
<dbReference type="AlphaFoldDB" id="A0A1I1CYF7"/>
<dbReference type="EMBL" id="FOKY01000001">
    <property type="protein sequence ID" value="SFB67554.1"/>
    <property type="molecule type" value="Genomic_DNA"/>
</dbReference>
<name>A0A1I1CYF7_BREAD</name>
<dbReference type="SUPFAM" id="SSF48452">
    <property type="entry name" value="TPR-like"/>
    <property type="match status" value="1"/>
</dbReference>
<accession>A0A1I1CYF7</accession>